<accession>A5DR07</accession>
<evidence type="ECO:0000313" key="2">
    <source>
        <dbReference type="Proteomes" id="UP000001997"/>
    </source>
</evidence>
<dbReference type="eggNOG" id="ENOG502QSQV">
    <property type="taxonomic scope" value="Eukaryota"/>
</dbReference>
<keyword evidence="2" id="KW-1185">Reference proteome</keyword>
<sequence>MAEYFTQLLPSSDRGNGGGDDSSGTKVEFRDPRIELFLVYNPSLVSANSESFEELSKQIVCCISPNGSTKWKLELQTNIVGLIQGLESLSQSISETNPQNSWSFNSLDSRVIVQRMENEYYFACCVAFPDSHKETNKMEVTTLRIASNITQAYGYFTLLNSTMSNLAKEYNNEVLESTLREFWSNYVESYNANGCEALNRKGLLGLLPSSKPVFKRSTASLGPAASEIVRLLGESVCLKEVEPSAVLVSCFDRSLPKRYGSLYMDTVKSSTISRDSLLCLYNYLEDLDYSDRMSEVSKITNKTVFSTAEITQEETETSTEAAGLTSAALDLLNPIHLANNLVVSPVNYTVSGMKNTFSQEGWLPRWMGGSSQVESTLSEENEEDEVDQNVYLTGPNSSVILFLDTSDGFQQFRLVTYQSSKSGVSITLVFDATFSELDKDSFYQQLSSEVLELAMEDIESIITGTNALGNSLSSLPQSINGINPACQKAQSVDVDSNFFFVTYDMENGSFKSSLPYLPSISPTSIGTKFKIVMHHLHNQLIDILLARREGDFFTQASTEYFHKFSANKHNDWMLYYLKYQEKYIIIIKNHSKLAKKRKQQNIPDIPPSLLAQITNGVYDYAPLGFLDNLGDDIKVWLEKLTTSDVA</sequence>
<dbReference type="EMBL" id="CH408162">
    <property type="protein sequence ID" value="EDK41610.2"/>
    <property type="molecule type" value="Genomic_DNA"/>
</dbReference>
<dbReference type="HOGENOM" id="CLU_397388_0_0_1"/>
<dbReference type="RefSeq" id="XP_001481945.2">
    <property type="nucleotide sequence ID" value="XM_001481895.1"/>
</dbReference>
<dbReference type="OrthoDB" id="240546at2759"/>
<proteinExistence type="predicted"/>
<dbReference type="Proteomes" id="UP000001997">
    <property type="component" value="Unassembled WGS sequence"/>
</dbReference>
<dbReference type="InParanoid" id="A5DR07"/>
<dbReference type="VEuPathDB" id="FungiDB:PGUG_05708"/>
<protein>
    <submittedName>
        <fullName evidence="1">Uncharacterized protein</fullName>
    </submittedName>
</protein>
<evidence type="ECO:0000313" key="1">
    <source>
        <dbReference type="EMBL" id="EDK41610.2"/>
    </source>
</evidence>
<dbReference type="OMA" id="MFYYIKY"/>
<dbReference type="KEGG" id="pgu:PGUG_05708"/>
<dbReference type="AlphaFoldDB" id="A5DR07"/>
<name>A5DR07_PICGU</name>
<gene>
    <name evidence="1" type="ORF">PGUG_05708</name>
</gene>
<dbReference type="GeneID" id="5123975"/>
<reference evidence="1 2" key="1">
    <citation type="journal article" date="2009" name="Nature">
        <title>Evolution of pathogenicity and sexual reproduction in eight Candida genomes.</title>
        <authorList>
            <person name="Butler G."/>
            <person name="Rasmussen M.D."/>
            <person name="Lin M.F."/>
            <person name="Santos M.A."/>
            <person name="Sakthikumar S."/>
            <person name="Munro C.A."/>
            <person name="Rheinbay E."/>
            <person name="Grabherr M."/>
            <person name="Forche A."/>
            <person name="Reedy J.L."/>
            <person name="Agrafioti I."/>
            <person name="Arnaud M.B."/>
            <person name="Bates S."/>
            <person name="Brown A.J."/>
            <person name="Brunke S."/>
            <person name="Costanzo M.C."/>
            <person name="Fitzpatrick D.A."/>
            <person name="de Groot P.W."/>
            <person name="Harris D."/>
            <person name="Hoyer L.L."/>
            <person name="Hube B."/>
            <person name="Klis F.M."/>
            <person name="Kodira C."/>
            <person name="Lennard N."/>
            <person name="Logue M.E."/>
            <person name="Martin R."/>
            <person name="Neiman A.M."/>
            <person name="Nikolaou E."/>
            <person name="Quail M.A."/>
            <person name="Quinn J."/>
            <person name="Santos M.C."/>
            <person name="Schmitzberger F.F."/>
            <person name="Sherlock G."/>
            <person name="Shah P."/>
            <person name="Silverstein K.A."/>
            <person name="Skrzypek M.S."/>
            <person name="Soll D."/>
            <person name="Staggs R."/>
            <person name="Stansfield I."/>
            <person name="Stumpf M.P."/>
            <person name="Sudbery P.E."/>
            <person name="Srikantha T."/>
            <person name="Zeng Q."/>
            <person name="Berman J."/>
            <person name="Berriman M."/>
            <person name="Heitman J."/>
            <person name="Gow N.A."/>
            <person name="Lorenz M.C."/>
            <person name="Birren B.W."/>
            <person name="Kellis M."/>
            <person name="Cuomo C.A."/>
        </authorList>
    </citation>
    <scope>NUCLEOTIDE SEQUENCE [LARGE SCALE GENOMIC DNA]</scope>
    <source>
        <strain evidence="2">ATCC 6260 / CBS 566 / DSM 6381 / JCM 1539 / NBRC 10279 / NRRL Y-324</strain>
    </source>
</reference>
<organism evidence="1 2">
    <name type="scientific">Meyerozyma guilliermondii (strain ATCC 6260 / CBS 566 / DSM 6381 / JCM 1539 / NBRC 10279 / NRRL Y-324)</name>
    <name type="common">Yeast</name>
    <name type="synonym">Candida guilliermondii</name>
    <dbReference type="NCBI Taxonomy" id="294746"/>
    <lineage>
        <taxon>Eukaryota</taxon>
        <taxon>Fungi</taxon>
        <taxon>Dikarya</taxon>
        <taxon>Ascomycota</taxon>
        <taxon>Saccharomycotina</taxon>
        <taxon>Pichiomycetes</taxon>
        <taxon>Debaryomycetaceae</taxon>
        <taxon>Meyerozyma</taxon>
    </lineage>
</organism>
<dbReference type="STRING" id="294746.A5DR07"/>